<sequence length="190" mass="21684">MNHFTIFNTPILSWLFHLLSKLILRLAGWQFGGQPPQLAKYVLIAAPHTSNWDFFYFIAMAFLFRAKLHWLGKHSLFKGPFGPIMRWLGGIPINRAQRNNRVQQLVELFNTSENFVLTIAPEGTRAQVSHWKSGFYHIAVGAGVPLQLAYLDFANKRGGFGPLVWPTGDFESDLVKIQQFFVPFKGKKAH</sequence>
<evidence type="ECO:0000256" key="2">
    <source>
        <dbReference type="ARBA" id="ARBA00022679"/>
    </source>
</evidence>
<evidence type="ECO:0000256" key="1">
    <source>
        <dbReference type="ARBA" id="ARBA00005189"/>
    </source>
</evidence>
<dbReference type="InterPro" id="IPR002123">
    <property type="entry name" value="Plipid/glycerol_acylTrfase"/>
</dbReference>
<dbReference type="SUPFAM" id="SSF69593">
    <property type="entry name" value="Glycerol-3-phosphate (1)-acyltransferase"/>
    <property type="match status" value="1"/>
</dbReference>
<gene>
    <name evidence="5" type="ORF">KCG35_16795</name>
</gene>
<dbReference type="SMART" id="SM00563">
    <property type="entry name" value="PlsC"/>
    <property type="match status" value="1"/>
</dbReference>
<keyword evidence="6" id="KW-1185">Reference proteome</keyword>
<keyword evidence="3 5" id="KW-0012">Acyltransferase</keyword>
<dbReference type="PANTHER" id="PTHR10434">
    <property type="entry name" value="1-ACYL-SN-GLYCEROL-3-PHOSPHATE ACYLTRANSFERASE"/>
    <property type="match status" value="1"/>
</dbReference>
<name>A0ABS5ZG30_9GAMM</name>
<evidence type="ECO:0000256" key="3">
    <source>
        <dbReference type="ARBA" id="ARBA00023315"/>
    </source>
</evidence>
<organism evidence="5 6">
    <name type="scientific">Zooshikella harenae</name>
    <dbReference type="NCBI Taxonomy" id="2827238"/>
    <lineage>
        <taxon>Bacteria</taxon>
        <taxon>Pseudomonadati</taxon>
        <taxon>Pseudomonadota</taxon>
        <taxon>Gammaproteobacteria</taxon>
        <taxon>Oceanospirillales</taxon>
        <taxon>Zooshikellaceae</taxon>
        <taxon>Zooshikella</taxon>
    </lineage>
</organism>
<dbReference type="CDD" id="cd07988">
    <property type="entry name" value="LPLAT_ABO13168-like"/>
    <property type="match status" value="1"/>
</dbReference>
<comment type="pathway">
    <text evidence="1">Lipid metabolism.</text>
</comment>
<evidence type="ECO:0000313" key="6">
    <source>
        <dbReference type="Proteomes" id="UP000690515"/>
    </source>
</evidence>
<evidence type="ECO:0000313" key="5">
    <source>
        <dbReference type="EMBL" id="MBU2712728.1"/>
    </source>
</evidence>
<keyword evidence="2" id="KW-0808">Transferase</keyword>
<proteinExistence type="predicted"/>
<dbReference type="RefSeq" id="WP_215820954.1">
    <property type="nucleotide sequence ID" value="NZ_JAGSOY010000046.1"/>
</dbReference>
<dbReference type="Proteomes" id="UP000690515">
    <property type="component" value="Unassembled WGS sequence"/>
</dbReference>
<comment type="caution">
    <text evidence="5">The sequence shown here is derived from an EMBL/GenBank/DDBJ whole genome shotgun (WGS) entry which is preliminary data.</text>
</comment>
<protein>
    <submittedName>
        <fullName evidence="5">Lysophospholipid acyltransferase family protein</fullName>
    </submittedName>
</protein>
<evidence type="ECO:0000259" key="4">
    <source>
        <dbReference type="SMART" id="SM00563"/>
    </source>
</evidence>
<feature type="domain" description="Phospholipid/glycerol acyltransferase" evidence="4">
    <location>
        <begin position="42"/>
        <end position="154"/>
    </location>
</feature>
<dbReference type="PANTHER" id="PTHR10434:SF9">
    <property type="entry name" value="PHOSPHOLIPID_GLYCEROL ACYLTRANSFERASE DOMAIN-CONTAINING PROTEIN"/>
    <property type="match status" value="1"/>
</dbReference>
<accession>A0ABS5ZG30</accession>
<dbReference type="GO" id="GO:0016746">
    <property type="term" value="F:acyltransferase activity"/>
    <property type="evidence" value="ECO:0007669"/>
    <property type="project" value="UniProtKB-KW"/>
</dbReference>
<reference evidence="5 6" key="1">
    <citation type="submission" date="2021-04" db="EMBL/GenBank/DDBJ databases">
        <authorList>
            <person name="Pira H."/>
            <person name="Risdian C."/>
            <person name="Wink J."/>
        </authorList>
    </citation>
    <scope>NUCLEOTIDE SEQUENCE [LARGE SCALE GENOMIC DNA]</scope>
    <source>
        <strain evidence="5 6">WH53</strain>
    </source>
</reference>
<dbReference type="Pfam" id="PF01553">
    <property type="entry name" value="Acyltransferase"/>
    <property type="match status" value="1"/>
</dbReference>
<dbReference type="EMBL" id="JAGSOY010000046">
    <property type="protein sequence ID" value="MBU2712728.1"/>
    <property type="molecule type" value="Genomic_DNA"/>
</dbReference>